<comment type="subcellular location">
    <subcellularLocation>
        <location evidence="1">Membrane</location>
    </subcellularLocation>
</comment>
<evidence type="ECO:0000256" key="4">
    <source>
        <dbReference type="ARBA" id="ARBA00023136"/>
    </source>
</evidence>
<organism evidence="7 8">
    <name type="scientific">Pseudopedobacter beijingensis</name>
    <dbReference type="NCBI Taxonomy" id="1207056"/>
    <lineage>
        <taxon>Bacteria</taxon>
        <taxon>Pseudomonadati</taxon>
        <taxon>Bacteroidota</taxon>
        <taxon>Sphingobacteriia</taxon>
        <taxon>Sphingobacteriales</taxon>
        <taxon>Sphingobacteriaceae</taxon>
        <taxon>Pseudopedobacter</taxon>
    </lineage>
</organism>
<sequence length="431" mass="49431">MITSVKEKDFISTVHEWLENIIEKIGVENQIISYLKLFVFLVVLVLVVWITYRLGQKILIKVFKNLISKTSTKFDDFLLEHKLPDQIARIIPLNIVISLVPLIFYDFTQVIPAVNTLLDIYTIVLGIYIFRSVLRSIRDYLKTKDSFKDKPIDSYVQVMVIVLYFVAGLLIFTTLTGRSVLAFFTTLGAASAILILVFKDTILGFVASIQVTINDMVRIGDWITMDKYGADGDVIEISLTTVKVQNFDKTITTIPTYNLISDSFKNWRGMTSAGGRRIKRAIRIKISTIKYLSDEDIHRLKKVSLISDYLNTKKTEIEQNNSERNIDRSVLINGRNLTNIGVFRVYIDEYLKSNPNLHTGMTMIVRQLEPQDDGLPLEIYTFTNDVKWKNYENIMADIFDHIFAAVSYFDLEVFESPASSDFRSMLSKINA</sequence>
<evidence type="ECO:0000256" key="1">
    <source>
        <dbReference type="ARBA" id="ARBA00004370"/>
    </source>
</evidence>
<dbReference type="Gene3D" id="2.30.30.60">
    <property type="match status" value="1"/>
</dbReference>
<keyword evidence="8" id="KW-1185">Reference proteome</keyword>
<keyword evidence="2 5" id="KW-0812">Transmembrane</keyword>
<feature type="transmembrane region" description="Helical" evidence="5">
    <location>
        <begin position="181"/>
        <end position="198"/>
    </location>
</feature>
<keyword evidence="3 5" id="KW-1133">Transmembrane helix</keyword>
<evidence type="ECO:0000313" key="8">
    <source>
        <dbReference type="Proteomes" id="UP001597118"/>
    </source>
</evidence>
<dbReference type="Pfam" id="PF00924">
    <property type="entry name" value="MS_channel_2nd"/>
    <property type="match status" value="1"/>
</dbReference>
<proteinExistence type="predicted"/>
<dbReference type="InterPro" id="IPR006685">
    <property type="entry name" value="MscS_channel_2nd"/>
</dbReference>
<feature type="domain" description="Mechanosensitive ion channel MscS" evidence="6">
    <location>
        <begin position="200"/>
        <end position="268"/>
    </location>
</feature>
<dbReference type="EMBL" id="JBHUDG010000003">
    <property type="protein sequence ID" value="MFD1628814.1"/>
    <property type="molecule type" value="Genomic_DNA"/>
</dbReference>
<feature type="transmembrane region" description="Helical" evidence="5">
    <location>
        <begin position="155"/>
        <end position="175"/>
    </location>
</feature>
<feature type="transmembrane region" description="Helical" evidence="5">
    <location>
        <begin position="111"/>
        <end position="134"/>
    </location>
</feature>
<reference evidence="8" key="1">
    <citation type="journal article" date="2019" name="Int. J. Syst. Evol. Microbiol.">
        <title>The Global Catalogue of Microorganisms (GCM) 10K type strain sequencing project: providing services to taxonomists for standard genome sequencing and annotation.</title>
        <authorList>
            <consortium name="The Broad Institute Genomics Platform"/>
            <consortium name="The Broad Institute Genome Sequencing Center for Infectious Disease"/>
            <person name="Wu L."/>
            <person name="Ma J."/>
        </authorList>
    </citation>
    <scope>NUCLEOTIDE SEQUENCE [LARGE SCALE GENOMIC DNA]</scope>
    <source>
        <strain evidence="8">CCUG 53762</strain>
    </source>
</reference>
<dbReference type="SUPFAM" id="SSF50182">
    <property type="entry name" value="Sm-like ribonucleoproteins"/>
    <property type="match status" value="1"/>
</dbReference>
<protein>
    <submittedName>
        <fullName evidence="7">Mechanosensitive ion channel family protein</fullName>
    </submittedName>
</protein>
<evidence type="ECO:0000313" key="7">
    <source>
        <dbReference type="EMBL" id="MFD1628814.1"/>
    </source>
</evidence>
<dbReference type="PANTHER" id="PTHR30414:SF0">
    <property type="entry name" value="MINICONDUCTANCE MECHANOSENSITIVE CHANNEL YBDG"/>
    <property type="match status" value="1"/>
</dbReference>
<evidence type="ECO:0000256" key="5">
    <source>
        <dbReference type="SAM" id="Phobius"/>
    </source>
</evidence>
<dbReference type="InterPro" id="IPR010920">
    <property type="entry name" value="LSM_dom_sf"/>
</dbReference>
<accession>A0ABW4I938</accession>
<evidence type="ECO:0000256" key="3">
    <source>
        <dbReference type="ARBA" id="ARBA00022989"/>
    </source>
</evidence>
<dbReference type="InterPro" id="IPR030192">
    <property type="entry name" value="YbdG"/>
</dbReference>
<name>A0ABW4I938_9SPHI</name>
<comment type="caution">
    <text evidence="7">The sequence shown here is derived from an EMBL/GenBank/DDBJ whole genome shotgun (WGS) entry which is preliminary data.</text>
</comment>
<dbReference type="PANTHER" id="PTHR30414">
    <property type="entry name" value="MINICONDUCTANCE MECHANOSENSITIVE CHANNEL YBDG"/>
    <property type="match status" value="1"/>
</dbReference>
<dbReference type="InterPro" id="IPR023408">
    <property type="entry name" value="MscS_beta-dom_sf"/>
</dbReference>
<gene>
    <name evidence="7" type="ORF">ACFSAH_02940</name>
</gene>
<keyword evidence="4 5" id="KW-0472">Membrane</keyword>
<evidence type="ECO:0000256" key="2">
    <source>
        <dbReference type="ARBA" id="ARBA00022692"/>
    </source>
</evidence>
<evidence type="ECO:0000259" key="6">
    <source>
        <dbReference type="Pfam" id="PF00924"/>
    </source>
</evidence>
<feature type="transmembrane region" description="Helical" evidence="5">
    <location>
        <begin position="31"/>
        <end position="52"/>
    </location>
</feature>
<dbReference type="RefSeq" id="WP_379661199.1">
    <property type="nucleotide sequence ID" value="NZ_JBHUDG010000003.1"/>
</dbReference>
<dbReference type="Proteomes" id="UP001597118">
    <property type="component" value="Unassembled WGS sequence"/>
</dbReference>
<feature type="transmembrane region" description="Helical" evidence="5">
    <location>
        <begin position="87"/>
        <end position="105"/>
    </location>
</feature>